<dbReference type="EMBL" id="JAUSUH010000004">
    <property type="protein sequence ID" value="MDQ0347876.1"/>
    <property type="molecule type" value="Genomic_DNA"/>
</dbReference>
<accession>A0ABU0DHT8</accession>
<evidence type="ECO:0008006" key="3">
    <source>
        <dbReference type="Google" id="ProtNLM"/>
    </source>
</evidence>
<sequence>MTDNHIAPLSREGNALVAPSCTERPAQVAAPAGDDEVIRGSAAIAHAFGWSRSTLNRMKARLPLRKGCTGGKTSPLEIDRRDVEAFKRARRG</sequence>
<gene>
    <name evidence="1" type="ORF">J2S76_002303</name>
</gene>
<keyword evidence="2" id="KW-1185">Reference proteome</keyword>
<proteinExistence type="predicted"/>
<dbReference type="Proteomes" id="UP001238467">
    <property type="component" value="Unassembled WGS sequence"/>
</dbReference>
<reference evidence="1 2" key="1">
    <citation type="submission" date="2023-07" db="EMBL/GenBank/DDBJ databases">
        <title>Genomic Encyclopedia of Type Strains, Phase IV (KMG-IV): sequencing the most valuable type-strain genomes for metagenomic binning, comparative biology and taxonomic classification.</title>
        <authorList>
            <person name="Goeker M."/>
        </authorList>
    </citation>
    <scope>NUCLEOTIDE SEQUENCE [LARGE SCALE GENOMIC DNA]</scope>
    <source>
        <strain evidence="1 2">DSM 1277</strain>
    </source>
</reference>
<evidence type="ECO:0000313" key="1">
    <source>
        <dbReference type="EMBL" id="MDQ0347876.1"/>
    </source>
</evidence>
<organism evidence="1 2">
    <name type="scientific">Ancylobacter vacuolatus</name>
    <dbReference type="NCBI Taxonomy" id="223389"/>
    <lineage>
        <taxon>Bacteria</taxon>
        <taxon>Pseudomonadati</taxon>
        <taxon>Pseudomonadota</taxon>
        <taxon>Alphaproteobacteria</taxon>
        <taxon>Hyphomicrobiales</taxon>
        <taxon>Xanthobacteraceae</taxon>
        <taxon>Ancylobacter</taxon>
    </lineage>
</organism>
<name>A0ABU0DHT8_9HYPH</name>
<comment type="caution">
    <text evidence="1">The sequence shown here is derived from an EMBL/GenBank/DDBJ whole genome shotgun (WGS) entry which is preliminary data.</text>
</comment>
<evidence type="ECO:0000313" key="2">
    <source>
        <dbReference type="Proteomes" id="UP001238467"/>
    </source>
</evidence>
<dbReference type="RefSeq" id="WP_307060583.1">
    <property type="nucleotide sequence ID" value="NZ_JAUSUH010000004.1"/>
</dbReference>
<protein>
    <recommendedName>
        <fullName evidence="3">Transcriptional regulator, AlpA family</fullName>
    </recommendedName>
</protein>